<protein>
    <submittedName>
        <fullName evidence="2">Uncharacterized protein</fullName>
    </submittedName>
</protein>
<evidence type="ECO:0000313" key="1">
    <source>
        <dbReference type="EMBL" id="VFK67687.1"/>
    </source>
</evidence>
<organism evidence="2">
    <name type="scientific">Candidatus Kentrum sp. UNK</name>
    <dbReference type="NCBI Taxonomy" id="2126344"/>
    <lineage>
        <taxon>Bacteria</taxon>
        <taxon>Pseudomonadati</taxon>
        <taxon>Pseudomonadota</taxon>
        <taxon>Gammaproteobacteria</taxon>
        <taxon>Candidatus Kentrum</taxon>
    </lineage>
</organism>
<dbReference type="EMBL" id="CAADFZ010000157">
    <property type="protein sequence ID" value="VFK67687.1"/>
    <property type="molecule type" value="Genomic_DNA"/>
</dbReference>
<evidence type="ECO:0000313" key="2">
    <source>
        <dbReference type="EMBL" id="VFK72967.1"/>
    </source>
</evidence>
<name>A0A451B3Z2_9GAMM</name>
<dbReference type="EMBL" id="CAADGD010000153">
    <property type="protein sequence ID" value="VFK72967.1"/>
    <property type="molecule type" value="Genomic_DNA"/>
</dbReference>
<sequence length="105" mass="12193">MYLLIEKIYLSIDGKYLLMEKMYFQIEGGLFQWIRQDFPLTTPFTCLSIHYPAFPLAHRKHINGHFSIVHLIGKPVTRCSQFDFVGISQPAKSAGRYVGLKNPFR</sequence>
<gene>
    <name evidence="1" type="ORF">BECKUNK1418G_GA0071005_11573</name>
    <name evidence="2" type="ORF">BECKUNK1418H_GA0071006_11533</name>
</gene>
<reference evidence="2" key="1">
    <citation type="submission" date="2019-02" db="EMBL/GenBank/DDBJ databases">
        <authorList>
            <person name="Gruber-Vodicka R. H."/>
            <person name="Seah K. B. B."/>
        </authorList>
    </citation>
    <scope>NUCLEOTIDE SEQUENCE</scope>
    <source>
        <strain evidence="2">BECK_BY19</strain>
        <strain evidence="1">BECK_BY8</strain>
    </source>
</reference>
<accession>A0A451B3Z2</accession>
<dbReference type="AlphaFoldDB" id="A0A451B3Z2"/>
<proteinExistence type="predicted"/>